<sequence length="421" mass="47245">MVDSLNKAIGAMSLEEEEPLILPDSPQYRVFDENETSLLGRLLNLDCQSMTRMIEYMPTAWRMIGKVRGIALSRDRFHFVFQREENLQMVLNDKPWAYNHWSIALDRWTAYPPEDFVQKMLIWVRIRHIPVNFFTPKTMFKLASEVGEVEEIAHDPKISHTKDYVRALVNFNTANSLKATRQLSIPGRLPPLSLNASSRKKVGPSHEENVDLQLLGIVVVTPVVNREDGPPGFPPLFPELSKGDLKMAMQYISHSDATKRLARIQRVKQGIENNKAESSVRLTRLTSNIDKGKGHEDKGPYKLLRISSNNETDDVSSFSSHSTSSAPNLISTGFRIGPSSEGRVSGNQSQGKTQMRPHSWKRKLTSRSPTIASEQAGISSTSPSQMAMKRKPTLPLFPSDNKNPKTPDPTVASVLKPLPPQ</sequence>
<dbReference type="InterPro" id="IPR025558">
    <property type="entry name" value="DUF4283"/>
</dbReference>
<dbReference type="Proteomes" id="UP000264353">
    <property type="component" value="Chromosome A6"/>
</dbReference>
<reference evidence="3 4" key="1">
    <citation type="submission" date="2018-06" db="EMBL/GenBank/DDBJ databases">
        <title>WGS assembly of Brassica rapa FPsc.</title>
        <authorList>
            <person name="Bowman J."/>
            <person name="Kohchi T."/>
            <person name="Yamato K."/>
            <person name="Jenkins J."/>
            <person name="Shu S."/>
            <person name="Ishizaki K."/>
            <person name="Yamaoka S."/>
            <person name="Nishihama R."/>
            <person name="Nakamura Y."/>
            <person name="Berger F."/>
            <person name="Adam C."/>
            <person name="Aki S."/>
            <person name="Althoff F."/>
            <person name="Araki T."/>
            <person name="Arteaga-Vazquez M."/>
            <person name="Balasubrmanian S."/>
            <person name="Bauer D."/>
            <person name="Boehm C."/>
            <person name="Briginshaw L."/>
            <person name="Caballero-Perez J."/>
            <person name="Catarino B."/>
            <person name="Chen F."/>
            <person name="Chiyoda S."/>
            <person name="Chovatia M."/>
            <person name="Davies K."/>
            <person name="Delmans M."/>
            <person name="Demura T."/>
            <person name="Dierschke T."/>
            <person name="Dolan L."/>
            <person name="Dorantes-Acosta A."/>
            <person name="Eklund D."/>
            <person name="Florent S."/>
            <person name="Flores-Sandoval E."/>
            <person name="Fujiyama A."/>
            <person name="Fukuzawa H."/>
            <person name="Galik B."/>
            <person name="Grimanelli D."/>
            <person name="Grimwood J."/>
            <person name="Grossniklaus U."/>
            <person name="Hamada T."/>
            <person name="Haseloff J."/>
            <person name="Hetherington A."/>
            <person name="Higo A."/>
            <person name="Hirakawa Y."/>
            <person name="Hundley H."/>
            <person name="Ikeda Y."/>
            <person name="Inoue K."/>
            <person name="Inoue S."/>
            <person name="Ishida S."/>
            <person name="Jia Q."/>
            <person name="Kakita M."/>
            <person name="Kanazawa T."/>
            <person name="Kawai Y."/>
            <person name="Kawashima T."/>
            <person name="Kennedy M."/>
            <person name="Kinose K."/>
            <person name="Kinoshita T."/>
            <person name="Kohara Y."/>
            <person name="Koide E."/>
            <person name="Komatsu K."/>
            <person name="Kopischke S."/>
            <person name="Kubo M."/>
            <person name="Kyozuka J."/>
            <person name="Lagercrantz U."/>
            <person name="Lin S."/>
            <person name="Lindquist E."/>
            <person name="Lipzen A."/>
            <person name="Lu C."/>
            <person name="Luna E."/>
            <person name="Martienssen R."/>
            <person name="Minamino N."/>
            <person name="Mizutani M."/>
            <person name="Mizutani M."/>
            <person name="Mochizuki N."/>
            <person name="Monte I."/>
            <person name="Mosher R."/>
            <person name="Nagasaki H."/>
            <person name="Nakagami H."/>
            <person name="Naramoto S."/>
            <person name="Nishitani K."/>
            <person name="Ohtani M."/>
            <person name="Okamoto T."/>
            <person name="Okumura M."/>
            <person name="Phillips J."/>
            <person name="Pollak B."/>
            <person name="Reinders A."/>
            <person name="Roevekamp M."/>
            <person name="Sano R."/>
            <person name="Sawa S."/>
            <person name="Schmid M."/>
            <person name="Shirakawa M."/>
            <person name="Solano R."/>
            <person name="Spunde A."/>
            <person name="Suetsugu N."/>
            <person name="Sugano S."/>
            <person name="Sugiyama A."/>
            <person name="Sun R."/>
            <person name="Suzuki Y."/>
            <person name="Takenaka M."/>
            <person name="Takezawa D."/>
            <person name="Tomogane H."/>
            <person name="Tsuzuki M."/>
            <person name="Ueda T."/>
            <person name="Umeda M."/>
            <person name="Ward J."/>
            <person name="Watanabe Y."/>
            <person name="Yazaki K."/>
            <person name="Yokoyama R."/>
            <person name="Yoshitake Y."/>
            <person name="Yotsui I."/>
            <person name="Zachgo S."/>
            <person name="Schmutz J."/>
        </authorList>
    </citation>
    <scope>NUCLEOTIDE SEQUENCE [LARGE SCALE GENOMIC DNA]</scope>
    <source>
        <strain evidence="4">cv. B-3</strain>
    </source>
</reference>
<dbReference type="Pfam" id="PF14111">
    <property type="entry name" value="DUF4283"/>
    <property type="match status" value="1"/>
</dbReference>
<dbReference type="EMBL" id="CM010633">
    <property type="protein sequence ID" value="RID58519.1"/>
    <property type="molecule type" value="Genomic_DNA"/>
</dbReference>
<evidence type="ECO:0000313" key="4">
    <source>
        <dbReference type="Proteomes" id="UP000264353"/>
    </source>
</evidence>
<feature type="compositionally biased region" description="Polar residues" evidence="1">
    <location>
        <begin position="366"/>
        <end position="385"/>
    </location>
</feature>
<protein>
    <recommendedName>
        <fullName evidence="2">DUF4283 domain-containing protein</fullName>
    </recommendedName>
</protein>
<evidence type="ECO:0000313" key="3">
    <source>
        <dbReference type="EMBL" id="RID58519.1"/>
    </source>
</evidence>
<dbReference type="AlphaFoldDB" id="A0A397YYI6"/>
<evidence type="ECO:0000259" key="2">
    <source>
        <dbReference type="Pfam" id="PF14111"/>
    </source>
</evidence>
<feature type="domain" description="DUF4283" evidence="2">
    <location>
        <begin position="33"/>
        <end position="110"/>
    </location>
</feature>
<dbReference type="InterPro" id="IPR040256">
    <property type="entry name" value="At4g02000-like"/>
</dbReference>
<gene>
    <name evidence="3" type="ORF">BRARA_F01815</name>
</gene>
<feature type="region of interest" description="Disordered" evidence="1">
    <location>
        <begin position="334"/>
        <end position="421"/>
    </location>
</feature>
<dbReference type="PANTHER" id="PTHR31286:SF178">
    <property type="entry name" value="DUF4283 DOMAIN-CONTAINING PROTEIN"/>
    <property type="match status" value="1"/>
</dbReference>
<name>A0A397YYI6_BRACM</name>
<organism evidence="3 4">
    <name type="scientific">Brassica campestris</name>
    <name type="common">Field mustard</name>
    <dbReference type="NCBI Taxonomy" id="3711"/>
    <lineage>
        <taxon>Eukaryota</taxon>
        <taxon>Viridiplantae</taxon>
        <taxon>Streptophyta</taxon>
        <taxon>Embryophyta</taxon>
        <taxon>Tracheophyta</taxon>
        <taxon>Spermatophyta</taxon>
        <taxon>Magnoliopsida</taxon>
        <taxon>eudicotyledons</taxon>
        <taxon>Gunneridae</taxon>
        <taxon>Pentapetalae</taxon>
        <taxon>rosids</taxon>
        <taxon>malvids</taxon>
        <taxon>Brassicales</taxon>
        <taxon>Brassicaceae</taxon>
        <taxon>Brassiceae</taxon>
        <taxon>Brassica</taxon>
    </lineage>
</organism>
<accession>A0A397YYI6</accession>
<evidence type="ECO:0000256" key="1">
    <source>
        <dbReference type="SAM" id="MobiDB-lite"/>
    </source>
</evidence>
<dbReference type="PANTHER" id="PTHR31286">
    <property type="entry name" value="GLYCINE-RICH CELL WALL STRUCTURAL PROTEIN 1.8-LIKE"/>
    <property type="match status" value="1"/>
</dbReference>
<proteinExistence type="predicted"/>